<keyword evidence="1" id="KW-0378">Hydrolase</keyword>
<name>A0ABS2GGY9_9FIRM</name>
<dbReference type="CDD" id="cd01427">
    <property type="entry name" value="HAD_like"/>
    <property type="match status" value="1"/>
</dbReference>
<evidence type="ECO:0000313" key="2">
    <source>
        <dbReference type="Proteomes" id="UP000707138"/>
    </source>
</evidence>
<protein>
    <submittedName>
        <fullName evidence="1">HAD family hydrolase</fullName>
    </submittedName>
</protein>
<dbReference type="GO" id="GO:0016787">
    <property type="term" value="F:hydrolase activity"/>
    <property type="evidence" value="ECO:0007669"/>
    <property type="project" value="UniProtKB-KW"/>
</dbReference>
<dbReference type="Gene3D" id="3.40.50.1000">
    <property type="entry name" value="HAD superfamily/HAD-like"/>
    <property type="match status" value="1"/>
</dbReference>
<dbReference type="Pfam" id="PF13242">
    <property type="entry name" value="Hydrolase_like"/>
    <property type="match status" value="1"/>
</dbReference>
<evidence type="ECO:0000313" key="1">
    <source>
        <dbReference type="EMBL" id="MBM6913321.1"/>
    </source>
</evidence>
<organism evidence="1 2">
    <name type="scientific">Veillonella magna</name>
    <dbReference type="NCBI Taxonomy" id="464322"/>
    <lineage>
        <taxon>Bacteria</taxon>
        <taxon>Bacillati</taxon>
        <taxon>Bacillota</taxon>
        <taxon>Negativicutes</taxon>
        <taxon>Veillonellales</taxon>
        <taxon>Veillonellaceae</taxon>
        <taxon>Veillonella</taxon>
    </lineage>
</organism>
<keyword evidence="2" id="KW-1185">Reference proteome</keyword>
<dbReference type="RefSeq" id="WP_205088264.1">
    <property type="nucleotide sequence ID" value="NZ_JACJLA010000017.1"/>
</dbReference>
<gene>
    <name evidence="1" type="ORF">H6A01_08310</name>
</gene>
<dbReference type="Proteomes" id="UP000707138">
    <property type="component" value="Unassembled WGS sequence"/>
</dbReference>
<dbReference type="SFLD" id="SFLDS00003">
    <property type="entry name" value="Haloacid_Dehalogenase"/>
    <property type="match status" value="1"/>
</dbReference>
<dbReference type="InterPro" id="IPR036412">
    <property type="entry name" value="HAD-like_sf"/>
</dbReference>
<sequence>MNYALFDVDGVLLSEERCFDVSALTVWEWYKSPTYLGRLDESINTNPPEETVRHLRTCYWDNDRLLAWLKQFGINSNWDMDHAHIVATMAMMTEEKRKAMPEAALPCDGVRVITDAVVCRWRDYFATSRRPEPQEVLHWLQSHIPADTDKDGVFTSLAQLAEERMGGQGWADLGGALWDMHVRLFQNWYLGDEATGKPGFLHRETPLADVPTLRAALEELKQAGVVIGIGTGRTLHEAKTPLTDLGLWTLFAKNHVGTKDDATMVETQLGYGWWDKPNPFTYQAAWWGNTSANYVSYATEPERWYRKEDTVYIIGDSVADILAAKEIDAISVATLTGLTGEAARDELKAAGADYIVADVLEAIAKVRELIG</sequence>
<dbReference type="InterPro" id="IPR023214">
    <property type="entry name" value="HAD_sf"/>
</dbReference>
<dbReference type="EMBL" id="JACJLA010000017">
    <property type="protein sequence ID" value="MBM6913321.1"/>
    <property type="molecule type" value="Genomic_DNA"/>
</dbReference>
<comment type="caution">
    <text evidence="1">The sequence shown here is derived from an EMBL/GenBank/DDBJ whole genome shotgun (WGS) entry which is preliminary data.</text>
</comment>
<accession>A0ABS2GGY9</accession>
<dbReference type="SFLD" id="SFLDG01129">
    <property type="entry name" value="C1.5:_HAD__Beta-PGM__Phosphata"/>
    <property type="match status" value="1"/>
</dbReference>
<proteinExistence type="predicted"/>
<reference evidence="1 2" key="1">
    <citation type="journal article" date="2021" name="Sci. Rep.">
        <title>The distribution of antibiotic resistance genes in chicken gut microbiota commensals.</title>
        <authorList>
            <person name="Juricova H."/>
            <person name="Matiasovicova J."/>
            <person name="Kubasova T."/>
            <person name="Cejkova D."/>
            <person name="Rychlik I."/>
        </authorList>
    </citation>
    <scope>NUCLEOTIDE SEQUENCE [LARGE SCALE GENOMIC DNA]</scope>
    <source>
        <strain evidence="1 2">An537</strain>
    </source>
</reference>
<dbReference type="SUPFAM" id="SSF56784">
    <property type="entry name" value="HAD-like"/>
    <property type="match status" value="1"/>
</dbReference>